<feature type="transmembrane region" description="Helical" evidence="2">
    <location>
        <begin position="210"/>
        <end position="230"/>
    </location>
</feature>
<evidence type="ECO:0000256" key="1">
    <source>
        <dbReference type="SAM" id="MobiDB-lite"/>
    </source>
</evidence>
<evidence type="ECO:0000256" key="2">
    <source>
        <dbReference type="SAM" id="Phobius"/>
    </source>
</evidence>
<feature type="non-terminal residue" evidence="3">
    <location>
        <position position="290"/>
    </location>
</feature>
<organism evidence="3 4">
    <name type="scientific">Stegodyphus mimosarum</name>
    <name type="common">African social velvet spider</name>
    <dbReference type="NCBI Taxonomy" id="407821"/>
    <lineage>
        <taxon>Eukaryota</taxon>
        <taxon>Metazoa</taxon>
        <taxon>Ecdysozoa</taxon>
        <taxon>Arthropoda</taxon>
        <taxon>Chelicerata</taxon>
        <taxon>Arachnida</taxon>
        <taxon>Araneae</taxon>
        <taxon>Araneomorphae</taxon>
        <taxon>Entelegynae</taxon>
        <taxon>Eresoidea</taxon>
        <taxon>Eresidae</taxon>
        <taxon>Stegodyphus</taxon>
    </lineage>
</organism>
<feature type="compositionally biased region" description="Basic and acidic residues" evidence="1">
    <location>
        <begin position="1"/>
        <end position="39"/>
    </location>
</feature>
<dbReference type="EMBL" id="KK118066">
    <property type="protein sequence ID" value="KFM72150.1"/>
    <property type="molecule type" value="Genomic_DNA"/>
</dbReference>
<feature type="transmembrane region" description="Helical" evidence="2">
    <location>
        <begin position="250"/>
        <end position="278"/>
    </location>
</feature>
<sequence>MEDPTSKPDLKDKNTIEEPEDKHDDQYEITITDKEKREKDDEEKEDIDEKKDTEKPLIDDDSVKIDIKSGDEGTDTATLPISDKKSRDDNNAKKEKPPMYLFPITQMKLAWTRSSNVLEFLLRATCIIFSTLGWLLCVGGFPFVSVAMLIIGSLYVDDCKAEPNIPVYLIVAGVLGTVQHFMSVWTKYLPKDSQGRMQEYRSYCRAVDSVLHIFLAIWFICGCVWVYGIYDEVDYKSPEKNEYCHKTLYYFAFWILNLSFIIMMIIIVLSLCCILCIASSPKHEEIGTVQ</sequence>
<keyword evidence="2" id="KW-1133">Transmembrane helix</keyword>
<feature type="compositionally biased region" description="Basic and acidic residues" evidence="1">
    <location>
        <begin position="82"/>
        <end position="95"/>
    </location>
</feature>
<protein>
    <submittedName>
        <fullName evidence="3">Uncharacterized protein</fullName>
    </submittedName>
</protein>
<accession>A0A087U461</accession>
<feature type="transmembrane region" description="Helical" evidence="2">
    <location>
        <begin position="132"/>
        <end position="155"/>
    </location>
</feature>
<feature type="compositionally biased region" description="Basic and acidic residues" evidence="1">
    <location>
        <begin position="47"/>
        <end position="71"/>
    </location>
</feature>
<dbReference type="OrthoDB" id="6157510at2759"/>
<name>A0A087U461_STEMI</name>
<proteinExistence type="predicted"/>
<keyword evidence="2" id="KW-0812">Transmembrane</keyword>
<keyword evidence="4" id="KW-1185">Reference proteome</keyword>
<dbReference type="STRING" id="407821.A0A087U461"/>
<evidence type="ECO:0000313" key="3">
    <source>
        <dbReference type="EMBL" id="KFM72150.1"/>
    </source>
</evidence>
<feature type="transmembrane region" description="Helical" evidence="2">
    <location>
        <begin position="167"/>
        <end position="189"/>
    </location>
</feature>
<dbReference type="Proteomes" id="UP000054359">
    <property type="component" value="Unassembled WGS sequence"/>
</dbReference>
<reference evidence="3 4" key="1">
    <citation type="submission" date="2013-11" db="EMBL/GenBank/DDBJ databases">
        <title>Genome sequencing of Stegodyphus mimosarum.</title>
        <authorList>
            <person name="Bechsgaard J."/>
        </authorList>
    </citation>
    <scope>NUCLEOTIDE SEQUENCE [LARGE SCALE GENOMIC DNA]</scope>
</reference>
<dbReference type="OMA" id="EHECPRE"/>
<dbReference type="PANTHER" id="PTHR33444">
    <property type="entry name" value="SI:DKEY-19B23.12-RELATED"/>
    <property type="match status" value="1"/>
</dbReference>
<feature type="region of interest" description="Disordered" evidence="1">
    <location>
        <begin position="1"/>
        <end position="95"/>
    </location>
</feature>
<evidence type="ECO:0000313" key="4">
    <source>
        <dbReference type="Proteomes" id="UP000054359"/>
    </source>
</evidence>
<keyword evidence="2" id="KW-0472">Membrane</keyword>
<gene>
    <name evidence="3" type="ORF">X975_17040</name>
</gene>
<dbReference type="InterPro" id="IPR040350">
    <property type="entry name" value="TMEM272"/>
</dbReference>
<dbReference type="PANTHER" id="PTHR33444:SF2">
    <property type="entry name" value="MARVEL DOMAIN-CONTAINING PROTEIN"/>
    <property type="match status" value="1"/>
</dbReference>
<dbReference type="AlphaFoldDB" id="A0A087U461"/>